<dbReference type="EMBL" id="CM045871">
    <property type="protein sequence ID" value="KAI7951732.1"/>
    <property type="molecule type" value="Genomic_DNA"/>
</dbReference>
<evidence type="ECO:0000313" key="1">
    <source>
        <dbReference type="EMBL" id="KAI7951732.1"/>
    </source>
</evidence>
<comment type="caution">
    <text evidence="1">The sequence shown here is derived from an EMBL/GenBank/DDBJ whole genome shotgun (WGS) entry which is preliminary data.</text>
</comment>
<dbReference type="Proteomes" id="UP001060170">
    <property type="component" value="Chromosome 7"/>
</dbReference>
<name>A0ACC0EHA9_9BASI</name>
<organism evidence="1 2">
    <name type="scientific">Puccinia striiformis f. sp. tritici</name>
    <dbReference type="NCBI Taxonomy" id="168172"/>
    <lineage>
        <taxon>Eukaryota</taxon>
        <taxon>Fungi</taxon>
        <taxon>Dikarya</taxon>
        <taxon>Basidiomycota</taxon>
        <taxon>Pucciniomycotina</taxon>
        <taxon>Pucciniomycetes</taxon>
        <taxon>Pucciniales</taxon>
        <taxon>Pucciniaceae</taxon>
        <taxon>Puccinia</taxon>
    </lineage>
</organism>
<protein>
    <submittedName>
        <fullName evidence="1">Uncharacterized protein</fullName>
    </submittedName>
</protein>
<evidence type="ECO:0000313" key="2">
    <source>
        <dbReference type="Proteomes" id="UP001060170"/>
    </source>
</evidence>
<keyword evidence="2" id="KW-1185">Reference proteome</keyword>
<reference evidence="1 2" key="3">
    <citation type="journal article" date="2022" name="Microbiol. Spectr.">
        <title>Folding features and dynamics of 3D genome architecture in plant fungal pathogens.</title>
        <authorList>
            <person name="Xia C."/>
        </authorList>
    </citation>
    <scope>NUCLEOTIDE SEQUENCE [LARGE SCALE GENOMIC DNA]</scope>
    <source>
        <strain evidence="1 2">93-210</strain>
    </source>
</reference>
<gene>
    <name evidence="1" type="ORF">MJO28_007416</name>
</gene>
<reference evidence="2" key="1">
    <citation type="journal article" date="2018" name="BMC Genomics">
        <title>Genomic insights into host adaptation between the wheat stripe rust pathogen (Puccinia striiformis f. sp. tritici) and the barley stripe rust pathogen (Puccinia striiformis f. sp. hordei).</title>
        <authorList>
            <person name="Xia C."/>
            <person name="Wang M."/>
            <person name="Yin C."/>
            <person name="Cornejo O.E."/>
            <person name="Hulbert S.H."/>
            <person name="Chen X."/>
        </authorList>
    </citation>
    <scope>NUCLEOTIDE SEQUENCE [LARGE SCALE GENOMIC DNA]</scope>
    <source>
        <strain evidence="2">93-210</strain>
    </source>
</reference>
<reference evidence="2" key="2">
    <citation type="journal article" date="2018" name="Mol. Plant Microbe Interact.">
        <title>Genome sequence resources for the wheat stripe rust pathogen (Puccinia striiformis f. sp. tritici) and the barley stripe rust pathogen (Puccinia striiformis f. sp. hordei).</title>
        <authorList>
            <person name="Xia C."/>
            <person name="Wang M."/>
            <person name="Yin C."/>
            <person name="Cornejo O.E."/>
            <person name="Hulbert S.H."/>
            <person name="Chen X."/>
        </authorList>
    </citation>
    <scope>NUCLEOTIDE SEQUENCE [LARGE SCALE GENOMIC DNA]</scope>
    <source>
        <strain evidence="2">93-210</strain>
    </source>
</reference>
<proteinExistence type="predicted"/>
<sequence>MSQEISNPTHPSAEAANVSISPDVLMQIAQLLAAQKITIPALPSPVPSGSIKPPPSIDPLAASKPSTELLEGIFDKDDGMDEDDGMSLKSLDDLVPTKTTEGDLPVPPKQLTGPGEGDLITNLDDYDYEIGEPMDPPPPMRFLSMENLFEFVKRWSKHHGYGISKGNSHTGKNVYIRCNRGGTYSGKLENLVKRDSSTRKCECAFQVRGSTSQAKGSTDQSWHLAIMHGKHNHPASHCPLAHPSHQQLNPEQMKEVKRLSKSNVKTTQILLQLCQSDPNTLAVNKTVNNALHKIREKELDGKTPIEALLSLLQASNWKWDVLTDSDGVIQNLFFAHPGSVHLAHINHQVALLDATYRTNRYNLPLLHVIAAGTNSNACGQQKSKKPNPWDIFWEFWTRTSLSKTVNIYEDNLASLKHNLATRPAVLEYLRTSILPVKEHFIPAWASLFPHLRNLCTFRVESGHSFIKTFVTTSSGDLLSVWKALAHAVDHQIANVHETIGKDTIKTLTNIPRSFLPLCQKVSQHAILEANRQFKQLDNLDPTEPCSKTLWNYSKVLMELPS</sequence>
<accession>A0ACC0EHA9</accession>